<evidence type="ECO:0000256" key="2">
    <source>
        <dbReference type="ARBA" id="ARBA00023239"/>
    </source>
</evidence>
<dbReference type="Proteomes" id="UP000027936">
    <property type="component" value="Unassembled WGS sequence"/>
</dbReference>
<accession>A0A072NQ00</accession>
<proteinExistence type="inferred from homology"/>
<dbReference type="Pfam" id="PF00378">
    <property type="entry name" value="ECH_1"/>
    <property type="match status" value="1"/>
</dbReference>
<dbReference type="PANTHER" id="PTHR11941:SF54">
    <property type="entry name" value="ENOYL-COA HYDRATASE, MITOCHONDRIAL"/>
    <property type="match status" value="1"/>
</dbReference>
<evidence type="ECO:0000256" key="3">
    <source>
        <dbReference type="RuleBase" id="RU003707"/>
    </source>
</evidence>
<dbReference type="SUPFAM" id="SSF52096">
    <property type="entry name" value="ClpP/crotonase"/>
    <property type="match status" value="1"/>
</dbReference>
<dbReference type="RefSeq" id="WP_035193907.1">
    <property type="nucleotide sequence ID" value="NZ_JJRY01000003.1"/>
</dbReference>
<dbReference type="InterPro" id="IPR018376">
    <property type="entry name" value="Enoyl-CoA_hyd/isom_CS"/>
</dbReference>
<dbReference type="GO" id="GO:0006635">
    <property type="term" value="P:fatty acid beta-oxidation"/>
    <property type="evidence" value="ECO:0007669"/>
    <property type="project" value="TreeGrafter"/>
</dbReference>
<organism evidence="4 5">
    <name type="scientific">Schinkia azotoformans MEV2011</name>
    <dbReference type="NCBI Taxonomy" id="1348973"/>
    <lineage>
        <taxon>Bacteria</taxon>
        <taxon>Bacillati</taxon>
        <taxon>Bacillota</taxon>
        <taxon>Bacilli</taxon>
        <taxon>Bacillales</taxon>
        <taxon>Bacillaceae</taxon>
        <taxon>Calidifontibacillus/Schinkia group</taxon>
        <taxon>Schinkia</taxon>
    </lineage>
</organism>
<dbReference type="Gene3D" id="3.90.226.10">
    <property type="entry name" value="2-enoyl-CoA Hydratase, Chain A, domain 1"/>
    <property type="match status" value="1"/>
</dbReference>
<evidence type="ECO:0000313" key="5">
    <source>
        <dbReference type="Proteomes" id="UP000027936"/>
    </source>
</evidence>
<dbReference type="InterPro" id="IPR014748">
    <property type="entry name" value="Enoyl-CoA_hydra_C"/>
</dbReference>
<dbReference type="AlphaFoldDB" id="A0A072NQ00"/>
<dbReference type="PROSITE" id="PS00166">
    <property type="entry name" value="ENOYL_COA_HYDRATASE"/>
    <property type="match status" value="1"/>
</dbReference>
<dbReference type="InterPro" id="IPR001753">
    <property type="entry name" value="Enoyl-CoA_hydra/iso"/>
</dbReference>
<dbReference type="EMBL" id="JJRY01000003">
    <property type="protein sequence ID" value="KEF39327.1"/>
    <property type="molecule type" value="Genomic_DNA"/>
</dbReference>
<dbReference type="PATRIC" id="fig|1348973.3.peg.1060"/>
<keyword evidence="2 4" id="KW-0456">Lyase</keyword>
<dbReference type="InterPro" id="IPR029045">
    <property type="entry name" value="ClpP/crotonase-like_dom_sf"/>
</dbReference>
<comment type="similarity">
    <text evidence="1 3">Belongs to the enoyl-CoA hydratase/isomerase family.</text>
</comment>
<comment type="caution">
    <text evidence="4">The sequence shown here is derived from an EMBL/GenBank/DDBJ whole genome shotgun (WGS) entry which is preliminary data.</text>
</comment>
<gene>
    <name evidence="4" type="ORF">M670_01090</name>
</gene>
<evidence type="ECO:0000313" key="4">
    <source>
        <dbReference type="EMBL" id="KEF39327.1"/>
    </source>
</evidence>
<dbReference type="CDD" id="cd06558">
    <property type="entry name" value="crotonase-like"/>
    <property type="match status" value="1"/>
</dbReference>
<dbReference type="EC" id="4.2.1.55" evidence="4"/>
<protein>
    <submittedName>
        <fullName evidence="4">Enoyl-CoA hydratase/carnithine racemase</fullName>
        <ecNumber evidence="4">4.2.1.55</ecNumber>
    </submittedName>
</protein>
<sequence length="267" mass="29578">MRVTIKNTENDGNISLQESGGFAIVTINRPELKNALTNRMWVDLKAVGKRITQNPKNKVVILRGRKKLFSSGSDLKQFNELSIDEANDAFRMMEEAISTFERIPLPTIGVINGPAMGAGFQLALACDIRIGTTNTLMGFPVGRLGITINQAFAKRIADLIGKSRTMDLVYTGRLLKPQECYDLGLINYLLDDDTDVNHYAIRLGKKIIEQSPASVLAVKRAVSFNNPTVSIPWETGLNESVDPVDFPEGVRSFVEKRKPNFKGKGHQ</sequence>
<evidence type="ECO:0000256" key="1">
    <source>
        <dbReference type="ARBA" id="ARBA00005254"/>
    </source>
</evidence>
<dbReference type="GO" id="GO:0016829">
    <property type="term" value="F:lyase activity"/>
    <property type="evidence" value="ECO:0007669"/>
    <property type="project" value="UniProtKB-KW"/>
</dbReference>
<reference evidence="4 5" key="1">
    <citation type="submission" date="2014-04" db="EMBL/GenBank/DDBJ databases">
        <title>Draft genome sequence of Bacillus azotoformans MEV2011, a (co-) denitrifying strain unable to grow in the presence of oxygen.</title>
        <authorList>
            <person name="Nielsen M."/>
            <person name="Schreiber L."/>
            <person name="Finster K."/>
            <person name="Schramm A."/>
        </authorList>
    </citation>
    <scope>NUCLEOTIDE SEQUENCE [LARGE SCALE GENOMIC DNA]</scope>
    <source>
        <strain evidence="4 5">MEV2011</strain>
    </source>
</reference>
<name>A0A072NQ00_SCHAZ</name>
<dbReference type="Gene3D" id="1.10.12.10">
    <property type="entry name" value="Lyase 2-enoyl-coa Hydratase, Chain A, domain 2"/>
    <property type="match status" value="1"/>
</dbReference>
<dbReference type="PANTHER" id="PTHR11941">
    <property type="entry name" value="ENOYL-COA HYDRATASE-RELATED"/>
    <property type="match status" value="1"/>
</dbReference>
<dbReference type="OrthoDB" id="9775794at2"/>